<accession>A0A504XGN1</accession>
<sequence>MPRRAREESEEEKPHRITKLAGSSDDDVPVKASKISAKASDHGNGVAAEKRKRTEGSCKVAVTSATAPAEEKDEEVPNNGCAATARPFSEFEMNPIVVKALQSRGIESMFPVQALTFNAIMRNTDVLVQARTGSGKTLAFGIPIVERLLKLPSHFTRGRGPAAVIFCPTRELAIQVQDVLCGISCGLVVTALYGGVAYANQERVLRSGVDIVVATPGRAKDFLEKGTLHFDRVVMACLDEADHMLDIGFKDDIELLLSQVAEQNGSVGAERPVHQTLLFSATVPEWVHTCSFIAKDKEFIDMVGKEAVRTASTIKFYRRKCNFSEISSMLADLIKVYSGAHGRTLVFTNTKKDCHDLSINNTKLDSQCLHGDMQQEQRESTMKSFRDNKFSVLIATDVAARGLDLPMVDLVIQCAPPSDIDAFIHRAGRTGRAGRKGVCVLLYQPREEYVVERIERHAKMKFDVLPAPTREEILKAVARDAAEDLARVERRATDLFMDQAAELLKDADPVEILASALAVMSGYTSNITTRGLITGTPGYVTVQMTSDRPLPVPVYCSILRNNLGDETFMRCRDITLLQDDPGCVFDVLEQFAERVMSTPMRDFLHDKKVPRRRMPASARKRDKVPAPGAKGEKSTCFYTKKKWKSVLQETRVDLAGRALGPRGALIVGTALFKNTYVTSLDLSQNELGDGGAIAIASMLRFNTQLQHLNLSHNDMTDIGGIALASAFIPNVSPSGQPGQWNRTLFSLVLMGNKFGDDTLLAMSNAAACHRDLTRVDLSWNNVGQNGTKCLMRAYQRNPLCVYQLAANALGDEGTVYLCEALQRYGGKSQTTLNLYRNSISCPGTEAVGRLLANSSIVQDVSLAGNTIGFKGVQALQRQLTDAAVIASCSLRILNLSNNWIGDEGAASVAAIIKANIPSLERLDVSENKITDVGATAIVTAALQNTHLLLLNCEANCLGSKAVDAVVRLIHETRTLTSLNVAGCVNSADHRRTLTIAVGETDGLHVELGPNPEDAAGAEGTALIEKITEHLQMLADREAQRQKESMAAKKLKKVR</sequence>
<dbReference type="GO" id="GO:0005524">
    <property type="term" value="F:ATP binding"/>
    <property type="evidence" value="ECO:0007669"/>
    <property type="project" value="UniProtKB-KW"/>
</dbReference>
<dbReference type="VEuPathDB" id="TriTrypDB:LDHU3_05.0190"/>
<dbReference type="Pfam" id="PF26142">
    <property type="entry name" value="DD_DDX21-DDX50"/>
    <property type="match status" value="1"/>
</dbReference>
<dbReference type="GO" id="GO:0003743">
    <property type="term" value="F:translation initiation factor activity"/>
    <property type="evidence" value="ECO:0007669"/>
    <property type="project" value="UniProtKB-KW"/>
</dbReference>
<dbReference type="Gene3D" id="3.80.10.10">
    <property type="entry name" value="Ribonuclease Inhibitor"/>
    <property type="match status" value="3"/>
</dbReference>
<dbReference type="VEuPathDB" id="TriTrypDB:LdBPK_050140.1"/>
<dbReference type="SMART" id="SM00490">
    <property type="entry name" value="HELICc"/>
    <property type="match status" value="1"/>
</dbReference>
<dbReference type="Pfam" id="PF00271">
    <property type="entry name" value="Helicase_C"/>
    <property type="match status" value="1"/>
</dbReference>
<dbReference type="Proteomes" id="UP000318447">
    <property type="component" value="Unassembled WGS sequence"/>
</dbReference>
<dbReference type="InterPro" id="IPR059027">
    <property type="entry name" value="DD_DDX21-DDX50"/>
</dbReference>
<evidence type="ECO:0000256" key="10">
    <source>
        <dbReference type="ARBA" id="ARBA00022946"/>
    </source>
</evidence>
<dbReference type="GO" id="GO:0006139">
    <property type="term" value="P:nucleobase-containing compound metabolic process"/>
    <property type="evidence" value="ECO:0007669"/>
    <property type="project" value="UniProtKB-ARBA"/>
</dbReference>
<evidence type="ECO:0000256" key="3">
    <source>
        <dbReference type="ARBA" id="ARBA00022540"/>
    </source>
</evidence>
<evidence type="ECO:0000259" key="14">
    <source>
        <dbReference type="PROSITE" id="PS51194"/>
    </source>
</evidence>
<dbReference type="InterPro" id="IPR014014">
    <property type="entry name" value="RNA_helicase_DEAD_Q_motif"/>
</dbReference>
<dbReference type="Pfam" id="PF13516">
    <property type="entry name" value="LRR_6"/>
    <property type="match status" value="5"/>
</dbReference>
<dbReference type="InterPro" id="IPR032675">
    <property type="entry name" value="LRR_dom_sf"/>
</dbReference>
<dbReference type="InterPro" id="IPR044742">
    <property type="entry name" value="DEAD/DEAH_RhlB"/>
</dbReference>
<comment type="similarity">
    <text evidence="1">Belongs to the DEAD box helicase family. DDX21/DDX50 subfamily.</text>
</comment>
<dbReference type="PROSITE" id="PS51192">
    <property type="entry name" value="HELICASE_ATP_BIND_1"/>
    <property type="match status" value="1"/>
</dbReference>
<dbReference type="GO" id="GO:0003723">
    <property type="term" value="F:RNA binding"/>
    <property type="evidence" value="ECO:0007669"/>
    <property type="project" value="UniProtKB-KW"/>
</dbReference>
<dbReference type="PANTHER" id="PTHR47959">
    <property type="entry name" value="ATP-DEPENDENT RNA HELICASE RHLE-RELATED"/>
    <property type="match status" value="1"/>
</dbReference>
<dbReference type="FunFam" id="3.40.50.300:FF:000911">
    <property type="entry name" value="Nucleolar RNA helicase II"/>
    <property type="match status" value="1"/>
</dbReference>
<dbReference type="PANTHER" id="PTHR47959:SF1">
    <property type="entry name" value="ATP-DEPENDENT RNA HELICASE DBPA"/>
    <property type="match status" value="1"/>
</dbReference>
<organism evidence="16 17">
    <name type="scientific">Leishmania donovani</name>
    <dbReference type="NCBI Taxonomy" id="5661"/>
    <lineage>
        <taxon>Eukaryota</taxon>
        <taxon>Discoba</taxon>
        <taxon>Euglenozoa</taxon>
        <taxon>Kinetoplastea</taxon>
        <taxon>Metakinetoplastina</taxon>
        <taxon>Trypanosomatida</taxon>
        <taxon>Trypanosomatidae</taxon>
        <taxon>Leishmaniinae</taxon>
        <taxon>Leishmania</taxon>
    </lineage>
</organism>
<dbReference type="Pfam" id="PF00270">
    <property type="entry name" value="DEAD"/>
    <property type="match status" value="1"/>
</dbReference>
<dbReference type="Gene3D" id="3.40.50.300">
    <property type="entry name" value="P-loop containing nucleotide triphosphate hydrolases"/>
    <property type="match status" value="2"/>
</dbReference>
<dbReference type="SUPFAM" id="SSF54928">
    <property type="entry name" value="RNA-binding domain, RBD"/>
    <property type="match status" value="1"/>
</dbReference>
<dbReference type="VEuPathDB" id="TriTrypDB:LdBPK_050150.1"/>
<dbReference type="VEuPathDB" id="TriTrypDB:LdCL_050006400"/>
<evidence type="ECO:0000256" key="5">
    <source>
        <dbReference type="ARBA" id="ARBA00022801"/>
    </source>
</evidence>
<name>A0A504XGN1_LEIDO</name>
<evidence type="ECO:0000256" key="4">
    <source>
        <dbReference type="ARBA" id="ARBA00022741"/>
    </source>
</evidence>
<evidence type="ECO:0000313" key="16">
    <source>
        <dbReference type="EMBL" id="TPP44027.1"/>
    </source>
</evidence>
<dbReference type="SUPFAM" id="SSF52047">
    <property type="entry name" value="RNI-like"/>
    <property type="match status" value="1"/>
</dbReference>
<dbReference type="InterPro" id="IPR027417">
    <property type="entry name" value="P-loop_NTPase"/>
</dbReference>
<dbReference type="InterPro" id="IPR012562">
    <property type="entry name" value="GUCT"/>
</dbReference>
<evidence type="ECO:0000259" key="13">
    <source>
        <dbReference type="PROSITE" id="PS51192"/>
    </source>
</evidence>
<keyword evidence="4" id="KW-0547">Nucleotide-binding</keyword>
<feature type="domain" description="Helicase ATP-binding" evidence="13">
    <location>
        <begin position="117"/>
        <end position="301"/>
    </location>
</feature>
<keyword evidence="9" id="KW-0648">Protein biosynthesis</keyword>
<dbReference type="VEuPathDB" id="TriTrypDB:LDHU3_05.0180"/>
<reference evidence="17" key="1">
    <citation type="submission" date="2019-02" db="EMBL/GenBank/DDBJ databases">
        <title>FDA dAtabase for Regulatory Grade micrObial Sequences (FDA-ARGOS): Supporting development and validation of Infectious Disease Dx tests.</title>
        <authorList>
            <person name="Duncan R."/>
            <person name="Fisher C."/>
            <person name="Tallon L."/>
            <person name="Sadzewicz L."/>
            <person name="Sengamalay N."/>
            <person name="Ott S."/>
            <person name="Godinez A."/>
            <person name="Nagaraj S."/>
            <person name="Vavikolanu K."/>
            <person name="Nadendla S."/>
            <person name="Aluvathingal J."/>
            <person name="Sichtig H."/>
        </authorList>
    </citation>
    <scope>NUCLEOTIDE SEQUENCE [LARGE SCALE GENOMIC DNA]</scope>
    <source>
        <strain evidence="17">FDAARGOS_361</strain>
    </source>
</reference>
<dbReference type="EMBL" id="RHLC01000038">
    <property type="protein sequence ID" value="TPP44027.1"/>
    <property type="molecule type" value="Genomic_DNA"/>
</dbReference>
<dbReference type="InterPro" id="IPR001650">
    <property type="entry name" value="Helicase_C-like"/>
</dbReference>
<feature type="compositionally biased region" description="Basic and acidic residues" evidence="12">
    <location>
        <begin position="1"/>
        <end position="15"/>
    </location>
</feature>
<dbReference type="GO" id="GO:0003724">
    <property type="term" value="F:RNA helicase activity"/>
    <property type="evidence" value="ECO:0007669"/>
    <property type="project" value="UniProtKB-EC"/>
</dbReference>
<feature type="region of interest" description="Disordered" evidence="12">
    <location>
        <begin position="610"/>
        <end position="632"/>
    </location>
</feature>
<feature type="short sequence motif" description="Q motif" evidence="11">
    <location>
        <begin position="86"/>
        <end position="114"/>
    </location>
</feature>
<evidence type="ECO:0000259" key="15">
    <source>
        <dbReference type="PROSITE" id="PS51195"/>
    </source>
</evidence>
<feature type="domain" description="Helicase C-terminal" evidence="14">
    <location>
        <begin position="332"/>
        <end position="473"/>
    </location>
</feature>
<proteinExistence type="inferred from homology"/>
<comment type="caution">
    <text evidence="16">The sequence shown here is derived from an EMBL/GenBank/DDBJ whole genome shotgun (WGS) entry which is preliminary data.</text>
</comment>
<protein>
    <recommendedName>
        <fullName evidence="2">RNA helicase</fullName>
        <ecNumber evidence="2">3.6.4.13</ecNumber>
    </recommendedName>
</protein>
<dbReference type="GO" id="GO:0005829">
    <property type="term" value="C:cytosol"/>
    <property type="evidence" value="ECO:0007669"/>
    <property type="project" value="TreeGrafter"/>
</dbReference>
<keyword evidence="7" id="KW-0067">ATP-binding</keyword>
<evidence type="ECO:0000256" key="1">
    <source>
        <dbReference type="ARBA" id="ARBA00006517"/>
    </source>
</evidence>
<dbReference type="FunFam" id="3.40.50.300:FF:002414">
    <property type="entry name" value="Nucleolar RNA helicase II, putative"/>
    <property type="match status" value="1"/>
</dbReference>
<dbReference type="SMART" id="SM00368">
    <property type="entry name" value="LRR_RI"/>
    <property type="match status" value="9"/>
</dbReference>
<evidence type="ECO:0000256" key="9">
    <source>
        <dbReference type="ARBA" id="ARBA00022917"/>
    </source>
</evidence>
<evidence type="ECO:0000313" key="17">
    <source>
        <dbReference type="Proteomes" id="UP000318447"/>
    </source>
</evidence>
<feature type="region of interest" description="Disordered" evidence="12">
    <location>
        <begin position="1"/>
        <end position="56"/>
    </location>
</feature>
<feature type="compositionally biased region" description="Basic residues" evidence="12">
    <location>
        <begin position="610"/>
        <end position="622"/>
    </location>
</feature>
<dbReference type="Pfam" id="PF08152">
    <property type="entry name" value="GUCT"/>
    <property type="match status" value="1"/>
</dbReference>
<dbReference type="InterPro" id="IPR035979">
    <property type="entry name" value="RBD_domain_sf"/>
</dbReference>
<evidence type="ECO:0000256" key="2">
    <source>
        <dbReference type="ARBA" id="ARBA00012552"/>
    </source>
</evidence>
<dbReference type="AlphaFoldDB" id="A0A504XGN1"/>
<dbReference type="InterPro" id="IPR050079">
    <property type="entry name" value="DEAD_box_RNA_helicase"/>
</dbReference>
<dbReference type="EC" id="3.6.4.13" evidence="2"/>
<dbReference type="CDD" id="cd00268">
    <property type="entry name" value="DEADc"/>
    <property type="match status" value="1"/>
</dbReference>
<evidence type="ECO:0000256" key="12">
    <source>
        <dbReference type="SAM" id="MobiDB-lite"/>
    </source>
</evidence>
<keyword evidence="5" id="KW-0378">Hydrolase</keyword>
<evidence type="ECO:0000256" key="6">
    <source>
        <dbReference type="ARBA" id="ARBA00022806"/>
    </source>
</evidence>
<dbReference type="InterPro" id="IPR014001">
    <property type="entry name" value="Helicase_ATP-bd"/>
</dbReference>
<keyword evidence="10" id="KW-0809">Transit peptide</keyword>
<dbReference type="GO" id="GO:0016787">
    <property type="term" value="F:hydrolase activity"/>
    <property type="evidence" value="ECO:0007669"/>
    <property type="project" value="UniProtKB-KW"/>
</dbReference>
<dbReference type="VEuPathDB" id="TriTrypDB:LdCL_050006300"/>
<dbReference type="SUPFAM" id="SSF52540">
    <property type="entry name" value="P-loop containing nucleoside triphosphate hydrolases"/>
    <property type="match status" value="1"/>
</dbReference>
<evidence type="ECO:0000256" key="8">
    <source>
        <dbReference type="ARBA" id="ARBA00022884"/>
    </source>
</evidence>
<evidence type="ECO:0000256" key="11">
    <source>
        <dbReference type="PROSITE-ProRule" id="PRU00552"/>
    </source>
</evidence>
<dbReference type="CDD" id="cd18787">
    <property type="entry name" value="SF2_C_DEAD"/>
    <property type="match status" value="1"/>
</dbReference>
<dbReference type="PROSITE" id="PS51194">
    <property type="entry name" value="HELICASE_CTER"/>
    <property type="match status" value="1"/>
</dbReference>
<dbReference type="SMART" id="SM00487">
    <property type="entry name" value="DEXDc"/>
    <property type="match status" value="1"/>
</dbReference>
<feature type="domain" description="DEAD-box RNA helicase Q" evidence="15">
    <location>
        <begin position="86"/>
        <end position="114"/>
    </location>
</feature>
<dbReference type="InterPro" id="IPR011545">
    <property type="entry name" value="DEAD/DEAH_box_helicase_dom"/>
</dbReference>
<dbReference type="PROSITE" id="PS51450">
    <property type="entry name" value="LRR"/>
    <property type="match status" value="1"/>
</dbReference>
<dbReference type="PROSITE" id="PS51195">
    <property type="entry name" value="Q_MOTIF"/>
    <property type="match status" value="1"/>
</dbReference>
<keyword evidence="8" id="KW-0694">RNA-binding</keyword>
<keyword evidence="6 16" id="KW-0347">Helicase</keyword>
<evidence type="ECO:0000256" key="7">
    <source>
        <dbReference type="ARBA" id="ARBA00022840"/>
    </source>
</evidence>
<keyword evidence="3" id="KW-0396">Initiation factor</keyword>
<gene>
    <name evidence="16" type="ORF">CGC21_9320</name>
</gene>
<dbReference type="InterPro" id="IPR001611">
    <property type="entry name" value="Leu-rich_rpt"/>
</dbReference>